<dbReference type="Proteomes" id="UP000005413">
    <property type="component" value="Unassembled WGS sequence"/>
</dbReference>
<comment type="caution">
    <text evidence="1">The sequence shown here is derived from an EMBL/GenBank/DDBJ whole genome shotgun (WGS) entry which is preliminary data.</text>
</comment>
<accession>G5JL35</accession>
<dbReference type="AlphaFoldDB" id="G5JL35"/>
<keyword evidence="2" id="KW-1185">Reference proteome</keyword>
<dbReference type="RefSeq" id="WP_002464885.1">
    <property type="nucleotide sequence ID" value="NZ_AEUN01000498.1"/>
</dbReference>
<sequence length="538" mass="63453">MLDINLIPNYKINNIRKFLNLSSKAHEVQIIHESLKPENIKRLANKITNKELQLLEDIIAKGDPAVIIDKDLVTELKITDHLGFIYQLSDDEFGINYLFLYFLNSVLFDEHNYELRDLTTEERHYIFFNVDRVQQHQNLNDVSLHDALENKTVPELKDICRTYEIKGFSNKNKDSLIDLICKAFFEDSSILNQMFVGSSLAELVMLFNILDNDKNYFIDNSLRLTEEMNLLDIDDFLMDYFIYFYDYRFDALVLPQDTRQHVIDFIDKQGGPKEFLNQFNDKLTDDDMLKDLQHITEYIEDNFDGDLEALDEFDGEDYLFGQGDQARRQLINELIIEIESGLIDKEDILPLRIILGAVNLYGLVTKAHLLSLMRQFYDASFSEQDLQFNLDILDPIGLYVQIRQFVLHPLMYDLFDNDEEVEEIGGHYYIPQTVDELINYDRYHFYKADTAIKEFIFYLRSQLVTTDDIEKGNWVDQILMLIRTLPHPDLILEFMNEFVENGIMKPITNEKLFNKKAKQAWNHLRVWALQGHSKYQLK</sequence>
<evidence type="ECO:0000313" key="2">
    <source>
        <dbReference type="Proteomes" id="UP000005413"/>
    </source>
</evidence>
<dbReference type="Gene3D" id="1.10.720.30">
    <property type="entry name" value="SAP domain"/>
    <property type="match status" value="1"/>
</dbReference>
<dbReference type="PATRIC" id="fig|911238.3.peg.1944"/>
<reference evidence="1 2" key="1">
    <citation type="journal article" date="2012" name="BMC Genomics">
        <title>Comparative genomic analysis of the genus Staphylococcus including Staphylococcus aureus and its newly described sister species Staphylococcus simiae.</title>
        <authorList>
            <person name="Suzuki H."/>
            <person name="Lefebure T."/>
            <person name="Pavinski Bitar P."/>
            <person name="Stanhope M.J."/>
        </authorList>
    </citation>
    <scope>NUCLEOTIDE SEQUENCE [LARGE SCALE GENOMIC DNA]</scope>
    <source>
        <strain evidence="1 2">CCM 7213</strain>
    </source>
</reference>
<dbReference type="EMBL" id="AEUN01000498">
    <property type="protein sequence ID" value="EHJ07122.1"/>
    <property type="molecule type" value="Genomic_DNA"/>
</dbReference>
<evidence type="ECO:0000313" key="1">
    <source>
        <dbReference type="EMBL" id="EHJ07122.1"/>
    </source>
</evidence>
<name>G5JL35_9STAP</name>
<proteinExistence type="predicted"/>
<dbReference type="OrthoDB" id="2416978at2"/>
<dbReference type="InterPro" id="IPR036361">
    <property type="entry name" value="SAP_dom_sf"/>
</dbReference>
<protein>
    <recommendedName>
        <fullName evidence="3">SAP domain-containing protein</fullName>
    </recommendedName>
</protein>
<organism evidence="1 2">
    <name type="scientific">Staphylococcus simiae CCM 7213 = CCUG 51256</name>
    <dbReference type="NCBI Taxonomy" id="911238"/>
    <lineage>
        <taxon>Bacteria</taxon>
        <taxon>Bacillati</taxon>
        <taxon>Bacillota</taxon>
        <taxon>Bacilli</taxon>
        <taxon>Bacillales</taxon>
        <taxon>Staphylococcaceae</taxon>
        <taxon>Staphylococcus</taxon>
    </lineage>
</organism>
<gene>
    <name evidence="1" type="ORF">SS7213T_10994</name>
</gene>
<evidence type="ECO:0008006" key="3">
    <source>
        <dbReference type="Google" id="ProtNLM"/>
    </source>
</evidence>